<accession>A0A178MLZ5</accession>
<dbReference type="Proteomes" id="UP000078428">
    <property type="component" value="Unassembled WGS sequence"/>
</dbReference>
<dbReference type="PANTHER" id="PTHR43711:SF1">
    <property type="entry name" value="HISTIDINE KINASE 1"/>
    <property type="match status" value="1"/>
</dbReference>
<dbReference type="Gene3D" id="6.10.340.10">
    <property type="match status" value="1"/>
</dbReference>
<dbReference type="SUPFAM" id="SSF47384">
    <property type="entry name" value="Homodimeric domain of signal transducing histidine kinase"/>
    <property type="match status" value="1"/>
</dbReference>
<dbReference type="Pfam" id="PF00512">
    <property type="entry name" value="HisKA"/>
    <property type="match status" value="1"/>
</dbReference>
<name>A0A178MLZ5_9PROT</name>
<dbReference type="Gene3D" id="3.30.565.10">
    <property type="entry name" value="Histidine kinase-like ATPase, C-terminal domain"/>
    <property type="match status" value="1"/>
</dbReference>
<keyword evidence="7" id="KW-0902">Two-component regulatory system</keyword>
<dbReference type="InterPro" id="IPR050736">
    <property type="entry name" value="Sensor_HK_Regulatory"/>
</dbReference>
<keyword evidence="8" id="KW-1133">Transmembrane helix</keyword>
<dbReference type="Pfam" id="PF02518">
    <property type="entry name" value="HATPase_c"/>
    <property type="match status" value="1"/>
</dbReference>
<dbReference type="Pfam" id="PF00672">
    <property type="entry name" value="HAMP"/>
    <property type="match status" value="1"/>
</dbReference>
<evidence type="ECO:0000256" key="1">
    <source>
        <dbReference type="ARBA" id="ARBA00000085"/>
    </source>
</evidence>
<dbReference type="InterPro" id="IPR004358">
    <property type="entry name" value="Sig_transdc_His_kin-like_C"/>
</dbReference>
<keyword evidence="5" id="KW-0808">Transferase</keyword>
<dbReference type="GO" id="GO:0016020">
    <property type="term" value="C:membrane"/>
    <property type="evidence" value="ECO:0007669"/>
    <property type="project" value="UniProtKB-SubCell"/>
</dbReference>
<evidence type="ECO:0000256" key="6">
    <source>
        <dbReference type="ARBA" id="ARBA00022777"/>
    </source>
</evidence>
<sequence length="531" mass="57522">MTSLHPRKLPRWRVLASPLTRRILAVNLLAPVVLVAGLFYLDHYKQELIRSELEGLGAQAAMIAAAIGEGAVMEADGGGYDLNPLVAPSMLRRLAEPAKLRARLFDRDGDQTADTRVRHSPKGAVQIEELPSIPRWSDRLRLSLEKHVGHLWEGETLPPYPEGHSPSAADFSEVGVALAGRPDWALRSRKGGGLMLTATAPVQHYKQVAGAVLLTSDDAAIGRSLFQVRVAILEIFTLSLGLTIGLSLYMAGTIARPIRKLALAAERVRHGHGRAHAIPDLSDRRDEIGELSLALKDMTEALWRRMDAIEAFAADVSHEIKNPLTSLRSAVETAARIENPEQQRRLMAIILDDVGRLNRLITDISDASRVDAEMSRIETAPVSMSGLLDTLAEVYGTTTADQGLRIVLDRPDDDPLTVMGLDSRLMQVLRNLIANAVSFSPPGGVIALGAQHRDGRIVVTVDDQGPGIPANKLEAIFERFYSERPEGEKFGTHSGLGLSISRQIIDAHGGSLTAANRDGGGARFILDLPAA</sequence>
<dbReference type="InterPro" id="IPR025919">
    <property type="entry name" value="Stimulus_sens_dom"/>
</dbReference>
<reference evidence="11 12" key="1">
    <citation type="submission" date="2016-04" db="EMBL/GenBank/DDBJ databases">
        <title>Draft genome sequence of freshwater magnetotactic bacteria Magnetospirillum marisnigri SP-1 and Magnetospirillum moscoviense BB-1.</title>
        <authorList>
            <person name="Koziaeva V."/>
            <person name="Dziuba M.V."/>
            <person name="Ivanov T.M."/>
            <person name="Kuznetsov B."/>
            <person name="Grouzdev D.S."/>
        </authorList>
    </citation>
    <scope>NUCLEOTIDE SEQUENCE [LARGE SCALE GENOMIC DNA]</scope>
    <source>
        <strain evidence="11 12">SP-1</strain>
    </source>
</reference>
<dbReference type="EMBL" id="LWQT01000066">
    <property type="protein sequence ID" value="OAN49197.1"/>
    <property type="molecule type" value="Genomic_DNA"/>
</dbReference>
<dbReference type="PANTHER" id="PTHR43711">
    <property type="entry name" value="TWO-COMPONENT HISTIDINE KINASE"/>
    <property type="match status" value="1"/>
</dbReference>
<proteinExistence type="predicted"/>
<feature type="transmembrane region" description="Helical" evidence="8">
    <location>
        <begin position="20"/>
        <end position="41"/>
    </location>
</feature>
<dbReference type="InterPro" id="IPR036890">
    <property type="entry name" value="HATPase_C_sf"/>
</dbReference>
<evidence type="ECO:0000256" key="7">
    <source>
        <dbReference type="ARBA" id="ARBA00023012"/>
    </source>
</evidence>
<evidence type="ECO:0000259" key="9">
    <source>
        <dbReference type="PROSITE" id="PS50109"/>
    </source>
</evidence>
<dbReference type="SUPFAM" id="SSF55874">
    <property type="entry name" value="ATPase domain of HSP90 chaperone/DNA topoisomerase II/histidine kinase"/>
    <property type="match status" value="1"/>
</dbReference>
<dbReference type="GO" id="GO:0000155">
    <property type="term" value="F:phosphorelay sensor kinase activity"/>
    <property type="evidence" value="ECO:0007669"/>
    <property type="project" value="InterPro"/>
</dbReference>
<feature type="domain" description="Histidine kinase" evidence="9">
    <location>
        <begin position="315"/>
        <end position="531"/>
    </location>
</feature>
<organism evidence="11 12">
    <name type="scientific">Paramagnetospirillum marisnigri</name>
    <dbReference type="NCBI Taxonomy" id="1285242"/>
    <lineage>
        <taxon>Bacteria</taxon>
        <taxon>Pseudomonadati</taxon>
        <taxon>Pseudomonadota</taxon>
        <taxon>Alphaproteobacteria</taxon>
        <taxon>Rhodospirillales</taxon>
        <taxon>Magnetospirillaceae</taxon>
        <taxon>Paramagnetospirillum</taxon>
    </lineage>
</organism>
<dbReference type="SMART" id="SM00387">
    <property type="entry name" value="HATPase_c"/>
    <property type="match status" value="1"/>
</dbReference>
<dbReference type="AlphaFoldDB" id="A0A178MLZ5"/>
<feature type="domain" description="HAMP" evidence="10">
    <location>
        <begin position="252"/>
        <end position="307"/>
    </location>
</feature>
<evidence type="ECO:0000256" key="2">
    <source>
        <dbReference type="ARBA" id="ARBA00004370"/>
    </source>
</evidence>
<dbReference type="PROSITE" id="PS50109">
    <property type="entry name" value="HIS_KIN"/>
    <property type="match status" value="1"/>
</dbReference>
<dbReference type="SMART" id="SM00304">
    <property type="entry name" value="HAMP"/>
    <property type="match status" value="1"/>
</dbReference>
<keyword evidence="8" id="KW-0472">Membrane</keyword>
<dbReference type="EC" id="2.7.13.3" evidence="3"/>
<dbReference type="STRING" id="1285242.A6A04_03520"/>
<evidence type="ECO:0000256" key="8">
    <source>
        <dbReference type="SAM" id="Phobius"/>
    </source>
</evidence>
<evidence type="ECO:0000256" key="3">
    <source>
        <dbReference type="ARBA" id="ARBA00012438"/>
    </source>
</evidence>
<dbReference type="InterPro" id="IPR025908">
    <property type="entry name" value="Sensor_TM1"/>
</dbReference>
<dbReference type="PRINTS" id="PR00344">
    <property type="entry name" value="BCTRLSENSOR"/>
</dbReference>
<keyword evidence="8" id="KW-0812">Transmembrane</keyword>
<evidence type="ECO:0000256" key="5">
    <source>
        <dbReference type="ARBA" id="ARBA00022679"/>
    </source>
</evidence>
<dbReference type="SUPFAM" id="SSF158472">
    <property type="entry name" value="HAMP domain-like"/>
    <property type="match status" value="1"/>
</dbReference>
<dbReference type="Pfam" id="PF13756">
    <property type="entry name" value="Stimulus_sens_1"/>
    <property type="match status" value="1"/>
</dbReference>
<comment type="subcellular location">
    <subcellularLocation>
        <location evidence="2">Membrane</location>
    </subcellularLocation>
</comment>
<keyword evidence="4" id="KW-0597">Phosphoprotein</keyword>
<dbReference type="Gene3D" id="1.10.287.130">
    <property type="match status" value="1"/>
</dbReference>
<comment type="caution">
    <text evidence="11">The sequence shown here is derived from an EMBL/GenBank/DDBJ whole genome shotgun (WGS) entry which is preliminary data.</text>
</comment>
<evidence type="ECO:0000259" key="10">
    <source>
        <dbReference type="PROSITE" id="PS50885"/>
    </source>
</evidence>
<dbReference type="InterPro" id="IPR003594">
    <property type="entry name" value="HATPase_dom"/>
</dbReference>
<dbReference type="Pfam" id="PF13755">
    <property type="entry name" value="Sensor_TM1"/>
    <property type="match status" value="1"/>
</dbReference>
<dbReference type="InterPro" id="IPR036097">
    <property type="entry name" value="HisK_dim/P_sf"/>
</dbReference>
<evidence type="ECO:0000313" key="11">
    <source>
        <dbReference type="EMBL" id="OAN49197.1"/>
    </source>
</evidence>
<keyword evidence="6 11" id="KW-0418">Kinase</keyword>
<feature type="transmembrane region" description="Helical" evidence="8">
    <location>
        <begin position="230"/>
        <end position="251"/>
    </location>
</feature>
<dbReference type="RefSeq" id="WP_068493594.1">
    <property type="nucleotide sequence ID" value="NZ_LWQT01000066.1"/>
</dbReference>
<gene>
    <name evidence="11" type="ORF">A6A04_03520</name>
</gene>
<dbReference type="PROSITE" id="PS50885">
    <property type="entry name" value="HAMP"/>
    <property type="match status" value="1"/>
</dbReference>
<evidence type="ECO:0000256" key="4">
    <source>
        <dbReference type="ARBA" id="ARBA00022553"/>
    </source>
</evidence>
<comment type="catalytic activity">
    <reaction evidence="1">
        <text>ATP + protein L-histidine = ADP + protein N-phospho-L-histidine.</text>
        <dbReference type="EC" id="2.7.13.3"/>
    </reaction>
</comment>
<dbReference type="InterPro" id="IPR003660">
    <property type="entry name" value="HAMP_dom"/>
</dbReference>
<dbReference type="CDD" id="cd00082">
    <property type="entry name" value="HisKA"/>
    <property type="match status" value="1"/>
</dbReference>
<evidence type="ECO:0000313" key="12">
    <source>
        <dbReference type="Proteomes" id="UP000078428"/>
    </source>
</evidence>
<dbReference type="OrthoDB" id="9805942at2"/>
<dbReference type="InterPro" id="IPR005467">
    <property type="entry name" value="His_kinase_dom"/>
</dbReference>
<dbReference type="CDD" id="cd06225">
    <property type="entry name" value="HAMP"/>
    <property type="match status" value="1"/>
</dbReference>
<dbReference type="SMART" id="SM00388">
    <property type="entry name" value="HisKA"/>
    <property type="match status" value="1"/>
</dbReference>
<protein>
    <recommendedName>
        <fullName evidence="3">histidine kinase</fullName>
        <ecNumber evidence="3">2.7.13.3</ecNumber>
    </recommendedName>
</protein>
<keyword evidence="12" id="KW-1185">Reference proteome</keyword>
<dbReference type="InterPro" id="IPR003661">
    <property type="entry name" value="HisK_dim/P_dom"/>
</dbReference>